<evidence type="ECO:0000256" key="2">
    <source>
        <dbReference type="ARBA" id="ARBA00022658"/>
    </source>
</evidence>
<organism evidence="5 6">
    <name type="scientific">Fibroporia radiculosa</name>
    <dbReference type="NCBI Taxonomy" id="599839"/>
    <lineage>
        <taxon>Eukaryota</taxon>
        <taxon>Fungi</taxon>
        <taxon>Dikarya</taxon>
        <taxon>Basidiomycota</taxon>
        <taxon>Agaricomycotina</taxon>
        <taxon>Agaricomycetes</taxon>
        <taxon>Polyporales</taxon>
        <taxon>Fibroporiaceae</taxon>
        <taxon>Fibroporia</taxon>
    </lineage>
</organism>
<dbReference type="PROSITE" id="PS50003">
    <property type="entry name" value="PH_DOMAIN"/>
    <property type="match status" value="1"/>
</dbReference>
<name>J4H348_9APHY</name>
<dbReference type="InterPro" id="IPR001849">
    <property type="entry name" value="PH_domain"/>
</dbReference>
<gene>
    <name evidence="5" type="ORF">FIBRA_04753</name>
</gene>
<evidence type="ECO:0000259" key="4">
    <source>
        <dbReference type="PROSITE" id="PS50219"/>
    </source>
</evidence>
<feature type="domain" description="PH" evidence="3">
    <location>
        <begin position="65"/>
        <end position="205"/>
    </location>
</feature>
<protein>
    <recommendedName>
        <fullName evidence="7">CNH domain-containing protein</fullName>
    </recommendedName>
</protein>
<reference evidence="5 6" key="1">
    <citation type="journal article" date="2012" name="Appl. Environ. Microbiol.">
        <title>Short-read sequencing for genomic analysis of the brown rot fungus Fibroporia radiculosa.</title>
        <authorList>
            <person name="Tang J.D."/>
            <person name="Perkins A.D."/>
            <person name="Sonstegard T.S."/>
            <person name="Schroeder S.G."/>
            <person name="Burgess S.C."/>
            <person name="Diehl S.V."/>
        </authorList>
    </citation>
    <scope>NUCLEOTIDE SEQUENCE [LARGE SCALE GENOMIC DNA]</scope>
    <source>
        <strain evidence="5 6">TFFH 294</strain>
    </source>
</reference>
<dbReference type="InterPro" id="IPR052233">
    <property type="entry name" value="Rho-type_GEFs"/>
</dbReference>
<accession>J4H348</accession>
<dbReference type="AlphaFoldDB" id="J4H348"/>
<dbReference type="RefSeq" id="XP_012181932.1">
    <property type="nucleotide sequence ID" value="XM_012326542.1"/>
</dbReference>
<keyword evidence="1" id="KW-0597">Phosphoprotein</keyword>
<dbReference type="HOGENOM" id="CLU_040822_0_0_1"/>
<feature type="domain" description="CNH" evidence="4">
    <location>
        <begin position="245"/>
        <end position="541"/>
    </location>
</feature>
<dbReference type="InterPro" id="IPR011993">
    <property type="entry name" value="PH-like_dom_sf"/>
</dbReference>
<dbReference type="PANTHER" id="PTHR46572">
    <property type="entry name" value="RHO1 GDP-GTP EXCHANGE PROTEIN 1-RELATED"/>
    <property type="match status" value="1"/>
</dbReference>
<dbReference type="Pfam" id="PF15405">
    <property type="entry name" value="PH_5"/>
    <property type="match status" value="1"/>
</dbReference>
<dbReference type="Pfam" id="PF00780">
    <property type="entry name" value="CNH"/>
    <property type="match status" value="1"/>
</dbReference>
<proteinExistence type="predicted"/>
<evidence type="ECO:0008006" key="7">
    <source>
        <dbReference type="Google" id="ProtNLM"/>
    </source>
</evidence>
<keyword evidence="6" id="KW-1185">Reference proteome</keyword>
<dbReference type="InterPro" id="IPR041675">
    <property type="entry name" value="PH_5"/>
</dbReference>
<keyword evidence="2" id="KW-0344">Guanine-nucleotide releasing factor</keyword>
<dbReference type="PANTHER" id="PTHR46572:SF1">
    <property type="entry name" value="RHO1 GUANINE NUCLEOTIDE EXCHANGE FACTOR TUS1"/>
    <property type="match status" value="1"/>
</dbReference>
<evidence type="ECO:0000313" key="5">
    <source>
        <dbReference type="EMBL" id="CCM02649.1"/>
    </source>
</evidence>
<evidence type="ECO:0000313" key="6">
    <source>
        <dbReference type="Proteomes" id="UP000006352"/>
    </source>
</evidence>
<dbReference type="InterPro" id="IPR001180">
    <property type="entry name" value="CNH_dom"/>
</dbReference>
<dbReference type="PROSITE" id="PS50219">
    <property type="entry name" value="CNH"/>
    <property type="match status" value="1"/>
</dbReference>
<sequence>MLLDEAPLPNRAANQSFWYSRGGDDAREANQTSVMRFEERASYTSNLVFEFGEPIDLDLQNEARLLVHAGKMQRRKDLSFGLKNLAELFVMLFDHYLLLAKPKQQDETIKYHVYGRPIPLELLILVNFTDPPKRRSGSIMALSRSTPRITDDTQLSKDLEIAYGGRVLYPCRIQRRGHPGDPMTLYVESEHARNEWRERLQAAIARRKHVLSLSQIFDVRLLCDVSCAPLPSRNVVVSSDNMKPHGRVTCSVPFESPDGRELIAVGSTDGVWFGFSHNPSSFRHVLLLKNVSQCAVLADLAFFLVLADGVLVAFDLHALISPPRGASTRATKPPQALCEEGVFVEFFCVGLLNGRPSVVCMNRKGTTSLFHIFTPNLPDLPEYRECNDMFRLHREFFIPSEAYDLVFLGSKISILCPKGFEVMDVTEFYSVTLPVREDTRLRLMTKRHGVCRPIGMIRTTEGHFLLCYKAFGFYVDNHGDPCSSSSIIEWEGVAERVAWHPPYVLLFSPTFIEVRHAMTGRLAQIIPGIGVGCLYDGRRRVPYLDDWSPGVPQEPRVHGLMRPGSAPSNDTPAEQEAQFVFELVPTIPAYSP</sequence>
<dbReference type="SUPFAM" id="SSF50729">
    <property type="entry name" value="PH domain-like"/>
    <property type="match status" value="1"/>
</dbReference>
<dbReference type="GO" id="GO:0005085">
    <property type="term" value="F:guanyl-nucleotide exchange factor activity"/>
    <property type="evidence" value="ECO:0007669"/>
    <property type="project" value="UniProtKB-KW"/>
</dbReference>
<dbReference type="InParanoid" id="J4H348"/>
<dbReference type="OrthoDB" id="2272012at2759"/>
<dbReference type="SMART" id="SM00036">
    <property type="entry name" value="CNH"/>
    <property type="match status" value="1"/>
</dbReference>
<dbReference type="Gene3D" id="2.30.29.30">
    <property type="entry name" value="Pleckstrin-homology domain (PH domain)/Phosphotyrosine-binding domain (PTB)"/>
    <property type="match status" value="1"/>
</dbReference>
<dbReference type="STRING" id="599839.J4H348"/>
<evidence type="ECO:0000259" key="3">
    <source>
        <dbReference type="PROSITE" id="PS50003"/>
    </source>
</evidence>
<dbReference type="SMART" id="SM00233">
    <property type="entry name" value="PH"/>
    <property type="match status" value="1"/>
</dbReference>
<dbReference type="EMBL" id="HE797087">
    <property type="protein sequence ID" value="CCM02649.1"/>
    <property type="molecule type" value="Genomic_DNA"/>
</dbReference>
<dbReference type="GeneID" id="24097560"/>
<dbReference type="Proteomes" id="UP000006352">
    <property type="component" value="Unassembled WGS sequence"/>
</dbReference>
<evidence type="ECO:0000256" key="1">
    <source>
        <dbReference type="ARBA" id="ARBA00022553"/>
    </source>
</evidence>